<sequence length="135" mass="14729">MNIKKLILTLLTLTLTIVLSACGNQSNANDSQLSGTYSYEKGGIDGSEMGFEDEELTLHYELKVRGDENILNINLLSERGNNVKYLYSEKVTIDTDKQIISDSNGTELKYSVSGDSVTIPDLAGDTGDTVTLTKE</sequence>
<protein>
    <recommendedName>
        <fullName evidence="4">Lipoprotein</fullName>
    </recommendedName>
</protein>
<organism evidence="2 3">
    <name type="scientific">Streptococcus suis</name>
    <dbReference type="NCBI Taxonomy" id="1307"/>
    <lineage>
        <taxon>Bacteria</taxon>
        <taxon>Bacillati</taxon>
        <taxon>Bacillota</taxon>
        <taxon>Bacilli</taxon>
        <taxon>Lactobacillales</taxon>
        <taxon>Streptococcaceae</taxon>
        <taxon>Streptococcus</taxon>
    </lineage>
</organism>
<reference evidence="2 3" key="1">
    <citation type="submission" date="2016-02" db="EMBL/GenBank/DDBJ databases">
        <authorList>
            <consortium name="Pathogen Informatics"/>
        </authorList>
    </citation>
    <scope>NUCLEOTIDE SEQUENCE [LARGE SCALE GENOMIC DNA]</scope>
    <source>
        <strain evidence="2 3">SS1013</strain>
    </source>
</reference>
<accession>A0A0Z8MPD5</accession>
<feature type="signal peptide" evidence="1">
    <location>
        <begin position="1"/>
        <end position="20"/>
    </location>
</feature>
<evidence type="ECO:0000313" key="2">
    <source>
        <dbReference type="EMBL" id="CYW12615.1"/>
    </source>
</evidence>
<dbReference type="Proteomes" id="UP000069526">
    <property type="component" value="Unassembled WGS sequence"/>
</dbReference>
<evidence type="ECO:0000256" key="1">
    <source>
        <dbReference type="SAM" id="SignalP"/>
    </source>
</evidence>
<dbReference type="AlphaFoldDB" id="A0A0Z8MPD5"/>
<gene>
    <name evidence="2" type="ORF">ERS132539_00520</name>
</gene>
<proteinExistence type="predicted"/>
<keyword evidence="1" id="KW-0732">Signal</keyword>
<name>A0A0Z8MPD5_STRSU</name>
<evidence type="ECO:0000313" key="3">
    <source>
        <dbReference type="Proteomes" id="UP000069526"/>
    </source>
</evidence>
<feature type="chain" id="PRO_5039713506" description="Lipoprotein" evidence="1">
    <location>
        <begin position="21"/>
        <end position="135"/>
    </location>
</feature>
<dbReference type="EMBL" id="FIJK01000008">
    <property type="protein sequence ID" value="CYW12615.1"/>
    <property type="molecule type" value="Genomic_DNA"/>
</dbReference>
<evidence type="ECO:0008006" key="4">
    <source>
        <dbReference type="Google" id="ProtNLM"/>
    </source>
</evidence>
<dbReference type="RefSeq" id="WP_044766238.1">
    <property type="nucleotide sequence ID" value="NZ_CEIH01000003.1"/>
</dbReference>
<dbReference type="PROSITE" id="PS51257">
    <property type="entry name" value="PROKAR_LIPOPROTEIN"/>
    <property type="match status" value="1"/>
</dbReference>
<dbReference type="STRING" id="1214166.GCA_000440555_01752"/>